<dbReference type="EMBL" id="CAVLGL010000137">
    <property type="protein sequence ID" value="CAK1602467.1"/>
    <property type="molecule type" value="Genomic_DNA"/>
</dbReference>
<dbReference type="Proteomes" id="UP001314205">
    <property type="component" value="Unassembled WGS sequence"/>
</dbReference>
<protein>
    <submittedName>
        <fullName evidence="2">Uncharacterized protein</fullName>
    </submittedName>
</protein>
<comment type="caution">
    <text evidence="2">The sequence shown here is derived from an EMBL/GenBank/DDBJ whole genome shotgun (WGS) entry which is preliminary data.</text>
</comment>
<dbReference type="AlphaFoldDB" id="A0AAV1M747"/>
<reference evidence="2 3" key="1">
    <citation type="submission" date="2023-11" db="EMBL/GenBank/DDBJ databases">
        <authorList>
            <person name="Hedman E."/>
            <person name="Englund M."/>
            <person name="Stromberg M."/>
            <person name="Nyberg Akerstrom W."/>
            <person name="Nylinder S."/>
            <person name="Jareborg N."/>
            <person name="Kallberg Y."/>
            <person name="Kronander E."/>
        </authorList>
    </citation>
    <scope>NUCLEOTIDE SEQUENCE [LARGE SCALE GENOMIC DNA]</scope>
</reference>
<sequence length="336" mass="38849">MNTRNAKTRQLENQLQMALQELKALKEQCELLIKERDDNEKEIINIIAKNTKLKSDMVKLHKEYTFVTKERDQLQRTVDEFDQCSKEYEESLKLIAALQLQLSEANEQIVQLKHYIDNMKASQTQSLFNELIECESTKSKALQPSTTIDLTGDDYVISRTAVRTTCSRRKLKKYIKINKYIRKLQKLIKTKINVKNYINVCKEKQELISKLKIYSIEVENMNHCYETDIECLNSTILSLKSSLEIVSNKYASAQDEIKEHILAMNDLVKSCEYNEERFDSLIKNQSEYQRSIPGSSGTICVNNKVNTKDLATQTSASFEQCNDLICNLESVPSNLN</sequence>
<accession>A0AAV1M747</accession>
<keyword evidence="1" id="KW-0175">Coiled coil</keyword>
<feature type="coiled-coil region" evidence="1">
    <location>
        <begin position="8"/>
        <end position="42"/>
    </location>
</feature>
<evidence type="ECO:0000256" key="1">
    <source>
        <dbReference type="SAM" id="Coils"/>
    </source>
</evidence>
<evidence type="ECO:0000313" key="3">
    <source>
        <dbReference type="Proteomes" id="UP001314205"/>
    </source>
</evidence>
<organism evidence="2 3">
    <name type="scientific">Parnassius mnemosyne</name>
    <name type="common">clouded apollo</name>
    <dbReference type="NCBI Taxonomy" id="213953"/>
    <lineage>
        <taxon>Eukaryota</taxon>
        <taxon>Metazoa</taxon>
        <taxon>Ecdysozoa</taxon>
        <taxon>Arthropoda</taxon>
        <taxon>Hexapoda</taxon>
        <taxon>Insecta</taxon>
        <taxon>Pterygota</taxon>
        <taxon>Neoptera</taxon>
        <taxon>Endopterygota</taxon>
        <taxon>Lepidoptera</taxon>
        <taxon>Glossata</taxon>
        <taxon>Ditrysia</taxon>
        <taxon>Papilionoidea</taxon>
        <taxon>Papilionidae</taxon>
        <taxon>Parnassiinae</taxon>
        <taxon>Parnassini</taxon>
        <taxon>Parnassius</taxon>
        <taxon>Driopa</taxon>
    </lineage>
</organism>
<name>A0AAV1M747_9NEOP</name>
<proteinExistence type="predicted"/>
<keyword evidence="3" id="KW-1185">Reference proteome</keyword>
<evidence type="ECO:0000313" key="2">
    <source>
        <dbReference type="EMBL" id="CAK1602467.1"/>
    </source>
</evidence>
<feature type="coiled-coil region" evidence="1">
    <location>
        <begin position="88"/>
        <end position="122"/>
    </location>
</feature>
<gene>
    <name evidence="2" type="ORF">PARMNEM_LOCUS20969</name>
</gene>